<proteinExistence type="predicted"/>
<evidence type="ECO:0000259" key="3">
    <source>
        <dbReference type="PROSITE" id="PS51186"/>
    </source>
</evidence>
<evidence type="ECO:0000256" key="1">
    <source>
        <dbReference type="ARBA" id="ARBA00022679"/>
    </source>
</evidence>
<keyword evidence="2" id="KW-0012">Acyltransferase</keyword>
<dbReference type="PROSITE" id="PS51186">
    <property type="entry name" value="GNAT"/>
    <property type="match status" value="1"/>
</dbReference>
<dbReference type="InterPro" id="IPR016181">
    <property type="entry name" value="Acyl_CoA_acyltransferase"/>
</dbReference>
<dbReference type="Pfam" id="PF13673">
    <property type="entry name" value="Acetyltransf_10"/>
    <property type="match status" value="1"/>
</dbReference>
<dbReference type="InterPro" id="IPR000182">
    <property type="entry name" value="GNAT_dom"/>
</dbReference>
<keyword evidence="1 4" id="KW-0808">Transferase</keyword>
<name>A0A162K5F2_9BACL</name>
<dbReference type="PANTHER" id="PTHR43800">
    <property type="entry name" value="PEPTIDYL-LYSINE N-ACETYLTRANSFERASE YJAB"/>
    <property type="match status" value="1"/>
</dbReference>
<accession>A0A162K5F2</accession>
<dbReference type="NCBIfam" id="NF007807">
    <property type="entry name" value="PRK10514.1"/>
    <property type="match status" value="1"/>
</dbReference>
<evidence type="ECO:0000256" key="2">
    <source>
        <dbReference type="ARBA" id="ARBA00023315"/>
    </source>
</evidence>
<sequence length="148" mass="17186">MLNKIVPYEENYHDKLIDIWYKAVCHTHTFLTDEDIEFYHQMLQNGALKEVEIWLELNENKEPTGFIGLDGTKIEMLFVDPKYHGRGIGSRLIKHAEKLKGSNLQVDVNEQNDGAYTFYKRFGFVQIGRSELDSSGRPFPLLHLVLKS</sequence>
<dbReference type="EMBL" id="LVJH01000016">
    <property type="protein sequence ID" value="OAB43276.1"/>
    <property type="molecule type" value="Genomic_DNA"/>
</dbReference>
<dbReference type="PANTHER" id="PTHR43800:SF1">
    <property type="entry name" value="PEPTIDYL-LYSINE N-ACETYLTRANSFERASE YJAB"/>
    <property type="match status" value="1"/>
</dbReference>
<dbReference type="RefSeq" id="WP_068532071.1">
    <property type="nucleotide sequence ID" value="NZ_LVJH01000016.1"/>
</dbReference>
<dbReference type="CDD" id="cd04301">
    <property type="entry name" value="NAT_SF"/>
    <property type="match status" value="1"/>
</dbReference>
<comment type="caution">
    <text evidence="4">The sequence shown here is derived from an EMBL/GenBank/DDBJ whole genome shotgun (WGS) entry which is preliminary data.</text>
</comment>
<evidence type="ECO:0000313" key="4">
    <source>
        <dbReference type="EMBL" id="OAB43276.1"/>
    </source>
</evidence>
<reference evidence="4 5" key="1">
    <citation type="submission" date="2016-03" db="EMBL/GenBank/DDBJ databases">
        <title>Draft genome sequence of Paenibacillus glacialis DSM 22343.</title>
        <authorList>
            <person name="Shin S.-K."/>
            <person name="Yi H."/>
        </authorList>
    </citation>
    <scope>NUCLEOTIDE SEQUENCE [LARGE SCALE GENOMIC DNA]</scope>
    <source>
        <strain evidence="4 5">DSM 22343</strain>
    </source>
</reference>
<feature type="domain" description="N-acetyltransferase" evidence="3">
    <location>
        <begin position="3"/>
        <end position="148"/>
    </location>
</feature>
<gene>
    <name evidence="4" type="ORF">PGLA_09795</name>
</gene>
<dbReference type="Gene3D" id="3.40.630.30">
    <property type="match status" value="1"/>
</dbReference>
<organism evidence="4 5">
    <name type="scientific">Paenibacillus glacialis</name>
    <dbReference type="NCBI Taxonomy" id="494026"/>
    <lineage>
        <taxon>Bacteria</taxon>
        <taxon>Bacillati</taxon>
        <taxon>Bacillota</taxon>
        <taxon>Bacilli</taxon>
        <taxon>Bacillales</taxon>
        <taxon>Paenibacillaceae</taxon>
        <taxon>Paenibacillus</taxon>
    </lineage>
</organism>
<dbReference type="Proteomes" id="UP000076967">
    <property type="component" value="Unassembled WGS sequence"/>
</dbReference>
<dbReference type="SUPFAM" id="SSF55729">
    <property type="entry name" value="Acyl-CoA N-acyltransferases (Nat)"/>
    <property type="match status" value="1"/>
</dbReference>
<dbReference type="GO" id="GO:0016747">
    <property type="term" value="F:acyltransferase activity, transferring groups other than amino-acyl groups"/>
    <property type="evidence" value="ECO:0007669"/>
    <property type="project" value="InterPro"/>
</dbReference>
<keyword evidence="5" id="KW-1185">Reference proteome</keyword>
<protein>
    <submittedName>
        <fullName evidence="4">Acetyltransferase</fullName>
    </submittedName>
</protein>
<evidence type="ECO:0000313" key="5">
    <source>
        <dbReference type="Proteomes" id="UP000076967"/>
    </source>
</evidence>
<dbReference type="AlphaFoldDB" id="A0A162K5F2"/>
<dbReference type="OrthoDB" id="9789605at2"/>